<keyword evidence="3" id="KW-0808">Transferase</keyword>
<organism evidence="6 7">
    <name type="scientific">Micromonospora echinofusca</name>
    <dbReference type="NCBI Taxonomy" id="47858"/>
    <lineage>
        <taxon>Bacteria</taxon>
        <taxon>Bacillati</taxon>
        <taxon>Actinomycetota</taxon>
        <taxon>Actinomycetes</taxon>
        <taxon>Micromonosporales</taxon>
        <taxon>Micromonosporaceae</taxon>
        <taxon>Micromonospora</taxon>
    </lineage>
</organism>
<dbReference type="SUPFAM" id="SSF53383">
    <property type="entry name" value="PLP-dependent transferases"/>
    <property type="match status" value="1"/>
</dbReference>
<reference evidence="6 7" key="1">
    <citation type="submission" date="2019-12" db="EMBL/GenBank/DDBJ databases">
        <title>Whole genome sequencing of endophytic Actinobacterium Micromonospora sp. MPMI6T.</title>
        <authorList>
            <person name="Evv R."/>
            <person name="Podile A.R."/>
        </authorList>
    </citation>
    <scope>NUCLEOTIDE SEQUENCE [LARGE SCALE GENOMIC DNA]</scope>
    <source>
        <strain evidence="6 7">MPMI6</strain>
    </source>
</reference>
<evidence type="ECO:0000256" key="2">
    <source>
        <dbReference type="ARBA" id="ARBA00022576"/>
    </source>
</evidence>
<keyword evidence="7" id="KW-1185">Reference proteome</keyword>
<dbReference type="EMBL" id="WVUH01000242">
    <property type="protein sequence ID" value="MBO4208918.1"/>
    <property type="molecule type" value="Genomic_DNA"/>
</dbReference>
<dbReference type="InterPro" id="IPR015421">
    <property type="entry name" value="PyrdxlP-dep_Trfase_major"/>
</dbReference>
<dbReference type="Pfam" id="PF00202">
    <property type="entry name" value="Aminotran_3"/>
    <property type="match status" value="1"/>
</dbReference>
<dbReference type="InterPro" id="IPR015424">
    <property type="entry name" value="PyrdxlP-dep_Trfase"/>
</dbReference>
<protein>
    <submittedName>
        <fullName evidence="6">Aminotransferase class III-fold pyridoxal phosphate-dependent enzyme</fullName>
    </submittedName>
</protein>
<dbReference type="Gene3D" id="3.40.640.10">
    <property type="entry name" value="Type I PLP-dependent aspartate aminotransferase-like (Major domain)"/>
    <property type="match status" value="1"/>
</dbReference>
<comment type="similarity">
    <text evidence="5">Belongs to the class-III pyridoxal-phosphate-dependent aminotransferase family.</text>
</comment>
<evidence type="ECO:0000256" key="4">
    <source>
        <dbReference type="ARBA" id="ARBA00022898"/>
    </source>
</evidence>
<dbReference type="RefSeq" id="WP_208815895.1">
    <property type="nucleotide sequence ID" value="NZ_WVUH01000242.1"/>
</dbReference>
<evidence type="ECO:0000313" key="6">
    <source>
        <dbReference type="EMBL" id="MBO4208918.1"/>
    </source>
</evidence>
<evidence type="ECO:0000256" key="3">
    <source>
        <dbReference type="ARBA" id="ARBA00022679"/>
    </source>
</evidence>
<proteinExistence type="inferred from homology"/>
<dbReference type="Gene3D" id="3.90.1150.10">
    <property type="entry name" value="Aspartate Aminotransferase, domain 1"/>
    <property type="match status" value="1"/>
</dbReference>
<dbReference type="PANTHER" id="PTHR11986">
    <property type="entry name" value="AMINOTRANSFERASE CLASS III"/>
    <property type="match status" value="1"/>
</dbReference>
<dbReference type="PIRSF" id="PIRSF000521">
    <property type="entry name" value="Transaminase_4ab_Lys_Orn"/>
    <property type="match status" value="1"/>
</dbReference>
<dbReference type="InterPro" id="IPR005814">
    <property type="entry name" value="Aminotrans_3"/>
</dbReference>
<sequence>MSTGFLTRYAAAFGRSEALMRRLSGLLGGEVAAEGAWIVDTAGRRWLDFGSFGLHLLGHRHPAVTAAATKQLDLMGLSGKVLGNDAATRCAEALIDATPANLDRAVLANTGAEAVDMAVKMVLLATGRDEFLAFRRSYHGKTMGALSLSDAAGGGDRFGLRNPVHFLEPDDIGPVRELLATGRIAGVFIEPIQGEGGIRPVAREFLEQLRQVCTTTGTPLVLDEIQTGLGRCGRRWRSADDCRPDLLLVGKTLGGGLLPVSAVVFSSATIGATATDPVVLASSFAGGALAATVGETVVDLVCDEHLLDRVRDLGLTARTRLADGLAANPRVREVRGEGLMIGVELDDPALAGNVVIEAARRDLLISFCLSRPNVIRIYPPVVIDRAELIDGLDAFVGAVNAASLPAAAATSPSLDRGDHA</sequence>
<gene>
    <name evidence="6" type="ORF">GSF22_23360</name>
</gene>
<dbReference type="PROSITE" id="PS00600">
    <property type="entry name" value="AA_TRANSFER_CLASS_3"/>
    <property type="match status" value="1"/>
</dbReference>
<dbReference type="CDD" id="cd00610">
    <property type="entry name" value="OAT_like"/>
    <property type="match status" value="1"/>
</dbReference>
<evidence type="ECO:0000313" key="7">
    <source>
        <dbReference type="Proteomes" id="UP000823521"/>
    </source>
</evidence>
<evidence type="ECO:0000256" key="5">
    <source>
        <dbReference type="RuleBase" id="RU003560"/>
    </source>
</evidence>
<evidence type="ECO:0000256" key="1">
    <source>
        <dbReference type="ARBA" id="ARBA00001933"/>
    </source>
</evidence>
<dbReference type="GO" id="GO:0008483">
    <property type="term" value="F:transaminase activity"/>
    <property type="evidence" value="ECO:0007669"/>
    <property type="project" value="UniProtKB-KW"/>
</dbReference>
<keyword evidence="2 6" id="KW-0032">Aminotransferase</keyword>
<comment type="caution">
    <text evidence="6">The sequence shown here is derived from an EMBL/GenBank/DDBJ whole genome shotgun (WGS) entry which is preliminary data.</text>
</comment>
<name>A0ABS3VWW1_MICEH</name>
<dbReference type="Proteomes" id="UP000823521">
    <property type="component" value="Unassembled WGS sequence"/>
</dbReference>
<dbReference type="InterPro" id="IPR049704">
    <property type="entry name" value="Aminotrans_3_PPA_site"/>
</dbReference>
<keyword evidence="4 5" id="KW-0663">Pyridoxal phosphate</keyword>
<dbReference type="InterPro" id="IPR015422">
    <property type="entry name" value="PyrdxlP-dep_Trfase_small"/>
</dbReference>
<comment type="cofactor">
    <cofactor evidence="1">
        <name>pyridoxal 5'-phosphate</name>
        <dbReference type="ChEBI" id="CHEBI:597326"/>
    </cofactor>
</comment>
<dbReference type="InterPro" id="IPR050103">
    <property type="entry name" value="Class-III_PLP-dep_AT"/>
</dbReference>
<dbReference type="PANTHER" id="PTHR11986:SF79">
    <property type="entry name" value="ACETYLORNITHINE AMINOTRANSFERASE, MITOCHONDRIAL"/>
    <property type="match status" value="1"/>
</dbReference>
<accession>A0ABS3VWW1</accession>